<dbReference type="AlphaFoldDB" id="A0A1I2PJQ8"/>
<keyword evidence="2" id="KW-1185">Reference proteome</keyword>
<dbReference type="Proteomes" id="UP000199642">
    <property type="component" value="Unassembled WGS sequence"/>
</dbReference>
<dbReference type="RefSeq" id="WP_092788701.1">
    <property type="nucleotide sequence ID" value="NZ_FOPC01000001.1"/>
</dbReference>
<evidence type="ECO:0000313" key="2">
    <source>
        <dbReference type="Proteomes" id="UP000199642"/>
    </source>
</evidence>
<sequence length="179" mass="21199">MKFLLNLFKTDYYKRFNKILDNQSGKPETYLDWMTRAKTCEKIMKAVIGDVEKTSALKRIMEESLEMITKIEETKKTEFLSKYIELEGLDKYIQIGAPKFADEFRFYRNKSKIEIYKNNKILTFETMGGNPGRWYQYSDKETISNITLGPKSPYEILIEIENKKTESYNSFVVKLKKKT</sequence>
<dbReference type="OrthoDB" id="9846768at2"/>
<protein>
    <submittedName>
        <fullName evidence="1">Uncharacterized protein</fullName>
    </submittedName>
</protein>
<organism evidence="1 2">
    <name type="scientific">Algoriphagus hitonicola</name>
    <dbReference type="NCBI Taxonomy" id="435880"/>
    <lineage>
        <taxon>Bacteria</taxon>
        <taxon>Pseudomonadati</taxon>
        <taxon>Bacteroidota</taxon>
        <taxon>Cytophagia</taxon>
        <taxon>Cytophagales</taxon>
        <taxon>Cyclobacteriaceae</taxon>
        <taxon>Algoriphagus</taxon>
    </lineage>
</organism>
<gene>
    <name evidence="1" type="ORF">SAMN04487988_101553</name>
</gene>
<dbReference type="EMBL" id="FOPC01000001">
    <property type="protein sequence ID" value="SFG14217.1"/>
    <property type="molecule type" value="Genomic_DNA"/>
</dbReference>
<evidence type="ECO:0000313" key="1">
    <source>
        <dbReference type="EMBL" id="SFG14217.1"/>
    </source>
</evidence>
<proteinExistence type="predicted"/>
<dbReference type="STRING" id="435880.SAMN04487988_101553"/>
<name>A0A1I2PJQ8_9BACT</name>
<accession>A0A1I2PJQ8</accession>
<reference evidence="2" key="1">
    <citation type="submission" date="2016-10" db="EMBL/GenBank/DDBJ databases">
        <authorList>
            <person name="Varghese N."/>
            <person name="Submissions S."/>
        </authorList>
    </citation>
    <scope>NUCLEOTIDE SEQUENCE [LARGE SCALE GENOMIC DNA]</scope>
    <source>
        <strain evidence="2">DSM 19315</strain>
    </source>
</reference>